<proteinExistence type="inferred from homology"/>
<dbReference type="GO" id="GO:0003774">
    <property type="term" value="F:cytoskeletal motor activity"/>
    <property type="evidence" value="ECO:0007669"/>
    <property type="project" value="InterPro"/>
</dbReference>
<dbReference type="RefSeq" id="WP_114348402.1">
    <property type="nucleotide sequence ID" value="NZ_QPJL01000004.1"/>
</dbReference>
<dbReference type="GO" id="GO:0009425">
    <property type="term" value="C:bacterial-type flagellum basal body"/>
    <property type="evidence" value="ECO:0007669"/>
    <property type="project" value="UniProtKB-SubCell"/>
</dbReference>
<organism evidence="15 16">
    <name type="scientific">Paracoccus lutimaris</name>
    <dbReference type="NCBI Taxonomy" id="1490030"/>
    <lineage>
        <taxon>Bacteria</taxon>
        <taxon>Pseudomonadati</taxon>
        <taxon>Pseudomonadota</taxon>
        <taxon>Alphaproteobacteria</taxon>
        <taxon>Rhodobacterales</taxon>
        <taxon>Paracoccaceae</taxon>
        <taxon>Paracoccus</taxon>
    </lineage>
</organism>
<evidence type="ECO:0000256" key="6">
    <source>
        <dbReference type="ARBA" id="ARBA00022500"/>
    </source>
</evidence>
<evidence type="ECO:0000256" key="5">
    <source>
        <dbReference type="ARBA" id="ARBA00022475"/>
    </source>
</evidence>
<dbReference type="GO" id="GO:0006935">
    <property type="term" value="P:chemotaxis"/>
    <property type="evidence" value="ECO:0007669"/>
    <property type="project" value="UniProtKB-KW"/>
</dbReference>
<dbReference type="SUPFAM" id="SSF48029">
    <property type="entry name" value="FliG"/>
    <property type="match status" value="2"/>
</dbReference>
<feature type="domain" description="Flagellar motor switch protein FliG C-terminal" evidence="12">
    <location>
        <begin position="223"/>
        <end position="332"/>
    </location>
</feature>
<evidence type="ECO:0000313" key="16">
    <source>
        <dbReference type="Proteomes" id="UP000253345"/>
    </source>
</evidence>
<keyword evidence="7" id="KW-0283">Flagellar rotation</keyword>
<evidence type="ECO:0000256" key="2">
    <source>
        <dbReference type="ARBA" id="ARBA00004413"/>
    </source>
</evidence>
<keyword evidence="8" id="KW-0472">Membrane</keyword>
<dbReference type="InterPro" id="IPR028263">
    <property type="entry name" value="FliG_N"/>
</dbReference>
<dbReference type="Pfam" id="PF14841">
    <property type="entry name" value="FliG_M"/>
    <property type="match status" value="1"/>
</dbReference>
<gene>
    <name evidence="15" type="ORF">DFP89_10471</name>
</gene>
<sequence>MGIAVIAGPALNARQKAAIIVRLVLAEGEDIDLAQLPPGLQTDLAQEMALMGMVDRNTRNAVVAEFCEKLEAVGLSFPGDIDSTLDLLDGHLSPDTTDRLRRMAALNGAGDPWDRISNMAPTLLTSLARTEAVEIAAVMFSKLPVPRAAEVFGLLEPELARQIAYAMSLTGGIDSEALQRIGKALIQAADAVPQPPLAGKAGEKVGAILNSSASSMRDSVLEGLDQDDADFAGEVRKTIFTWAHIPTRIDPRDIARVTREVDNAVLIKALAGARGKDQPTVDFLLGGISSRLAETMREEMEALGKVSVKDAEEAMDQVVAAIRRMEAAGDLFLIAKEEGEEGEQTEGGEEEADSNAPAPDHGAG</sequence>
<dbReference type="Gene3D" id="1.10.220.30">
    <property type="match status" value="3"/>
</dbReference>
<keyword evidence="15" id="KW-0282">Flagellum</keyword>
<dbReference type="InterPro" id="IPR011002">
    <property type="entry name" value="FliG_a-hlx"/>
</dbReference>
<dbReference type="InterPro" id="IPR000090">
    <property type="entry name" value="Flg_Motor_Flig"/>
</dbReference>
<keyword evidence="5" id="KW-1003">Cell membrane</keyword>
<evidence type="ECO:0000256" key="11">
    <source>
        <dbReference type="SAM" id="MobiDB-lite"/>
    </source>
</evidence>
<accession>A0A368Z8A5</accession>
<keyword evidence="16" id="KW-1185">Reference proteome</keyword>
<evidence type="ECO:0000313" key="15">
    <source>
        <dbReference type="EMBL" id="RCW86684.1"/>
    </source>
</evidence>
<keyword evidence="15" id="KW-0966">Cell projection</keyword>
<comment type="caution">
    <text evidence="15">The sequence shown here is derived from an EMBL/GenBank/DDBJ whole genome shotgun (WGS) entry which is preliminary data.</text>
</comment>
<dbReference type="InterPro" id="IPR023087">
    <property type="entry name" value="Flg_Motor_Flig_C"/>
</dbReference>
<evidence type="ECO:0000259" key="13">
    <source>
        <dbReference type="Pfam" id="PF14841"/>
    </source>
</evidence>
<protein>
    <recommendedName>
        <fullName evidence="4">Flagellar motor switch protein FliG</fullName>
    </recommendedName>
</protein>
<evidence type="ECO:0000256" key="7">
    <source>
        <dbReference type="ARBA" id="ARBA00022779"/>
    </source>
</evidence>
<dbReference type="PRINTS" id="PR00954">
    <property type="entry name" value="FLGMOTORFLIG"/>
</dbReference>
<evidence type="ECO:0000256" key="9">
    <source>
        <dbReference type="ARBA" id="ARBA00023143"/>
    </source>
</evidence>
<dbReference type="PANTHER" id="PTHR30534:SF0">
    <property type="entry name" value="FLAGELLAR MOTOR SWITCH PROTEIN FLIG"/>
    <property type="match status" value="1"/>
</dbReference>
<reference evidence="15 16" key="1">
    <citation type="submission" date="2018-07" db="EMBL/GenBank/DDBJ databases">
        <title>Genomic Encyclopedia of Type Strains, Phase III (KMG-III): the genomes of soil and plant-associated and newly described type strains.</title>
        <authorList>
            <person name="Whitman W."/>
        </authorList>
    </citation>
    <scope>NUCLEOTIDE SEQUENCE [LARGE SCALE GENOMIC DNA]</scope>
    <source>
        <strain evidence="15 16">CECT 8525</strain>
    </source>
</reference>
<name>A0A368Z8A5_9RHOB</name>
<feature type="region of interest" description="Disordered" evidence="11">
    <location>
        <begin position="335"/>
        <end position="364"/>
    </location>
</feature>
<comment type="function">
    <text evidence="10">FliG is one of three proteins (FliG, FliN, FliM) that forms the rotor-mounted switch complex (C ring), located at the base of the basal body. This complex interacts with the CheY and CheZ chemotaxis proteins, in addition to contacting components of the motor that determine the direction of flagellar rotation.</text>
</comment>
<keyword evidence="6" id="KW-0145">Chemotaxis</keyword>
<evidence type="ECO:0000256" key="4">
    <source>
        <dbReference type="ARBA" id="ARBA00021870"/>
    </source>
</evidence>
<dbReference type="GO" id="GO:0071973">
    <property type="term" value="P:bacterial-type flagellum-dependent cell motility"/>
    <property type="evidence" value="ECO:0007669"/>
    <property type="project" value="InterPro"/>
</dbReference>
<dbReference type="GO" id="GO:0005886">
    <property type="term" value="C:plasma membrane"/>
    <property type="evidence" value="ECO:0007669"/>
    <property type="project" value="UniProtKB-SubCell"/>
</dbReference>
<dbReference type="AlphaFoldDB" id="A0A368Z8A5"/>
<dbReference type="EMBL" id="QPJL01000004">
    <property type="protein sequence ID" value="RCW86684.1"/>
    <property type="molecule type" value="Genomic_DNA"/>
</dbReference>
<dbReference type="Pfam" id="PF14842">
    <property type="entry name" value="FliG_N"/>
    <property type="match status" value="1"/>
</dbReference>
<evidence type="ECO:0000259" key="12">
    <source>
        <dbReference type="Pfam" id="PF01706"/>
    </source>
</evidence>
<evidence type="ECO:0000259" key="14">
    <source>
        <dbReference type="Pfam" id="PF14842"/>
    </source>
</evidence>
<feature type="compositionally biased region" description="Acidic residues" evidence="11">
    <location>
        <begin position="338"/>
        <end position="353"/>
    </location>
</feature>
<dbReference type="PANTHER" id="PTHR30534">
    <property type="entry name" value="FLAGELLAR MOTOR SWITCH PROTEIN FLIG"/>
    <property type="match status" value="1"/>
</dbReference>
<evidence type="ECO:0000256" key="10">
    <source>
        <dbReference type="ARBA" id="ARBA00025598"/>
    </source>
</evidence>
<evidence type="ECO:0000256" key="8">
    <source>
        <dbReference type="ARBA" id="ARBA00023136"/>
    </source>
</evidence>
<feature type="domain" description="Flagellar motor switch protein FliG middle" evidence="13">
    <location>
        <begin position="122"/>
        <end position="193"/>
    </location>
</feature>
<dbReference type="OrthoDB" id="7616820at2"/>
<comment type="similarity">
    <text evidence="3">Belongs to the FliG family.</text>
</comment>
<dbReference type="Proteomes" id="UP000253345">
    <property type="component" value="Unassembled WGS sequence"/>
</dbReference>
<evidence type="ECO:0000256" key="1">
    <source>
        <dbReference type="ARBA" id="ARBA00004117"/>
    </source>
</evidence>
<keyword evidence="15" id="KW-0969">Cilium</keyword>
<feature type="domain" description="Flagellar motor switch protein FliG N-terminal" evidence="14">
    <location>
        <begin position="11"/>
        <end position="113"/>
    </location>
</feature>
<dbReference type="InterPro" id="IPR032779">
    <property type="entry name" value="FliG_M"/>
</dbReference>
<keyword evidence="9" id="KW-0975">Bacterial flagellum</keyword>
<dbReference type="Pfam" id="PF01706">
    <property type="entry name" value="FliG_C"/>
    <property type="match status" value="1"/>
</dbReference>
<evidence type="ECO:0000256" key="3">
    <source>
        <dbReference type="ARBA" id="ARBA00010299"/>
    </source>
</evidence>
<comment type="subcellular location">
    <subcellularLocation>
        <location evidence="1">Bacterial flagellum basal body</location>
    </subcellularLocation>
    <subcellularLocation>
        <location evidence="2">Cell membrane</location>
        <topology evidence="2">Peripheral membrane protein</topology>
        <orientation evidence="2">Cytoplasmic side</orientation>
    </subcellularLocation>
</comment>